<feature type="transmembrane region" description="Helical" evidence="1">
    <location>
        <begin position="303"/>
        <end position="328"/>
    </location>
</feature>
<evidence type="ECO:0000313" key="2">
    <source>
        <dbReference type="EMBL" id="QHS89565.1"/>
    </source>
</evidence>
<feature type="transmembrane region" description="Helical" evidence="1">
    <location>
        <begin position="209"/>
        <end position="227"/>
    </location>
</feature>
<feature type="transmembrane region" description="Helical" evidence="1">
    <location>
        <begin position="340"/>
        <end position="359"/>
    </location>
</feature>
<keyword evidence="1" id="KW-0812">Transmembrane</keyword>
<feature type="transmembrane region" description="Helical" evidence="1">
    <location>
        <begin position="365"/>
        <end position="382"/>
    </location>
</feature>
<keyword evidence="1" id="KW-1133">Transmembrane helix</keyword>
<dbReference type="AlphaFoldDB" id="A0A6C0BBC4"/>
<evidence type="ECO:0000256" key="1">
    <source>
        <dbReference type="SAM" id="Phobius"/>
    </source>
</evidence>
<protein>
    <submittedName>
        <fullName evidence="2">Uncharacterized protein</fullName>
    </submittedName>
</protein>
<feature type="transmembrane region" description="Helical" evidence="1">
    <location>
        <begin position="391"/>
        <end position="411"/>
    </location>
</feature>
<organism evidence="2">
    <name type="scientific">viral metagenome</name>
    <dbReference type="NCBI Taxonomy" id="1070528"/>
    <lineage>
        <taxon>unclassified sequences</taxon>
        <taxon>metagenomes</taxon>
        <taxon>organismal metagenomes</taxon>
    </lineage>
</organism>
<reference evidence="2" key="1">
    <citation type="journal article" date="2020" name="Nature">
        <title>Giant virus diversity and host interactions through global metagenomics.</title>
        <authorList>
            <person name="Schulz F."/>
            <person name="Roux S."/>
            <person name="Paez-Espino D."/>
            <person name="Jungbluth S."/>
            <person name="Walsh D.A."/>
            <person name="Denef V.J."/>
            <person name="McMahon K.D."/>
            <person name="Konstantinidis K.T."/>
            <person name="Eloe-Fadrosh E.A."/>
            <person name="Kyrpides N.C."/>
            <person name="Woyke T."/>
        </authorList>
    </citation>
    <scope>NUCLEOTIDE SEQUENCE</scope>
    <source>
        <strain evidence="2">GVMAG-M-3300010160-26</strain>
    </source>
</reference>
<accession>A0A6C0BBC4</accession>
<feature type="transmembrane region" description="Helical" evidence="1">
    <location>
        <begin position="29"/>
        <end position="48"/>
    </location>
</feature>
<proteinExistence type="predicted"/>
<name>A0A6C0BBC4_9ZZZZ</name>
<feature type="transmembrane region" description="Helical" evidence="1">
    <location>
        <begin position="110"/>
        <end position="130"/>
    </location>
</feature>
<feature type="transmembrane region" description="Helical" evidence="1">
    <location>
        <begin position="150"/>
        <end position="171"/>
    </location>
</feature>
<dbReference type="EMBL" id="MN739114">
    <property type="protein sequence ID" value="QHS89565.1"/>
    <property type="molecule type" value="Genomic_DNA"/>
</dbReference>
<keyword evidence="1" id="KW-0472">Membrane</keyword>
<sequence length="412" mass="48566">MIIDIIVQLINFEFLQYENTELVPIINKIINIVLPVITILNFLLFFITKSRANKFYNGNIACILLYTYYYVSQSNRLKILYPLIKSEIPTIFYILIHLCPRETIIHKTTLAIYHFTFIKYKLYGFYYEILYKNYYFERMFILHSSVSCNISLLVLVILFYCLYLLHIWSFITVIKTFYKKFIDTIELIRINTGDDGIININTDLVCRGLCSYLFSINIPIAIYIYSYNIQGKYIFDLIGILTLSVSSYFYHHEIYVRLCNNKIQEYRTPDKTNIKLFINDILAINVRSFLVVTTSYFNSQYCFIILSISGICHLIMLYYCNINIINLLIDYDKKKVTFTWTHNIYTGIAIGLDAIFLYMNSPTNICIPFLLITISSAFVVLIEPLNRLTHVLFHIFLIIQTTYMCLSNIVIE</sequence>
<feature type="transmembrane region" description="Helical" evidence="1">
    <location>
        <begin position="233"/>
        <end position="250"/>
    </location>
</feature>
<feature type="transmembrane region" description="Helical" evidence="1">
    <location>
        <begin position="55"/>
        <end position="73"/>
    </location>
</feature>